<evidence type="ECO:0000259" key="4">
    <source>
        <dbReference type="PROSITE" id="PS50110"/>
    </source>
</evidence>
<evidence type="ECO:0000256" key="2">
    <source>
        <dbReference type="ARBA" id="ARBA00023012"/>
    </source>
</evidence>
<proteinExistence type="predicted"/>
<dbReference type="PANTHER" id="PTHR44591">
    <property type="entry name" value="STRESS RESPONSE REGULATOR PROTEIN 1"/>
    <property type="match status" value="1"/>
</dbReference>
<keyword evidence="6" id="KW-1185">Reference proteome</keyword>
<dbReference type="InterPro" id="IPR011006">
    <property type="entry name" value="CheY-like_superfamily"/>
</dbReference>
<dbReference type="SMART" id="SM00448">
    <property type="entry name" value="REC"/>
    <property type="match status" value="1"/>
</dbReference>
<keyword evidence="2" id="KW-0902">Two-component regulatory system</keyword>
<evidence type="ECO:0000256" key="3">
    <source>
        <dbReference type="PROSITE-ProRule" id="PRU00169"/>
    </source>
</evidence>
<feature type="modified residue" description="4-aspartylphosphate" evidence="3">
    <location>
        <position position="65"/>
    </location>
</feature>
<dbReference type="InterPro" id="IPR001789">
    <property type="entry name" value="Sig_transdc_resp-reg_receiver"/>
</dbReference>
<keyword evidence="1 3" id="KW-0597">Phosphoprotein</keyword>
<evidence type="ECO:0000313" key="6">
    <source>
        <dbReference type="Proteomes" id="UP001430193"/>
    </source>
</evidence>
<feature type="domain" description="Response regulatory" evidence="4">
    <location>
        <begin position="16"/>
        <end position="134"/>
    </location>
</feature>
<dbReference type="Gene3D" id="1.20.120.160">
    <property type="entry name" value="HPT domain"/>
    <property type="match status" value="1"/>
</dbReference>
<reference evidence="5" key="1">
    <citation type="submission" date="2020-10" db="EMBL/GenBank/DDBJ databases">
        <title>Phylogeny of dyella-like bacteria.</title>
        <authorList>
            <person name="Fu J."/>
        </authorList>
    </citation>
    <scope>NUCLEOTIDE SEQUENCE</scope>
    <source>
        <strain evidence="5">DHON07</strain>
    </source>
</reference>
<dbReference type="Gene3D" id="3.40.50.2300">
    <property type="match status" value="1"/>
</dbReference>
<dbReference type="SUPFAM" id="SSF52172">
    <property type="entry name" value="CheY-like"/>
    <property type="match status" value="1"/>
</dbReference>
<dbReference type="Pfam" id="PF00072">
    <property type="entry name" value="Response_reg"/>
    <property type="match status" value="1"/>
</dbReference>
<protein>
    <submittedName>
        <fullName evidence="5">Response regulator</fullName>
    </submittedName>
</protein>
<name>A0ABS2KIF0_9GAMM</name>
<evidence type="ECO:0000256" key="1">
    <source>
        <dbReference type="ARBA" id="ARBA00022553"/>
    </source>
</evidence>
<evidence type="ECO:0000313" key="5">
    <source>
        <dbReference type="EMBL" id="MBM7130953.1"/>
    </source>
</evidence>
<dbReference type="InterPro" id="IPR036641">
    <property type="entry name" value="HPT_dom_sf"/>
</dbReference>
<comment type="caution">
    <text evidence="5">The sequence shown here is derived from an EMBL/GenBank/DDBJ whole genome shotgun (WGS) entry which is preliminary data.</text>
</comment>
<accession>A0ABS2KIF0</accession>
<gene>
    <name evidence="5" type="ORF">ISS99_15620</name>
</gene>
<dbReference type="InterPro" id="IPR008207">
    <property type="entry name" value="Sig_transdc_His_kin_Hpt_dom"/>
</dbReference>
<organism evidence="5 6">
    <name type="scientific">Dyella mobilis</name>
    <dbReference type="NCBI Taxonomy" id="1849582"/>
    <lineage>
        <taxon>Bacteria</taxon>
        <taxon>Pseudomonadati</taxon>
        <taxon>Pseudomonadota</taxon>
        <taxon>Gammaproteobacteria</taxon>
        <taxon>Lysobacterales</taxon>
        <taxon>Rhodanobacteraceae</taxon>
        <taxon>Dyella</taxon>
    </lineage>
</organism>
<dbReference type="InterPro" id="IPR050595">
    <property type="entry name" value="Bact_response_regulator"/>
</dbReference>
<sequence>MQGLSSPPSDRLSAPRVLVADDDETSLCFLGDALHRLGAIVTLSPDGSSALDRARSEIFDLLILDCRMPGGDAESVLRDLRNTHEAHSVCAPAVASSAEIDAQARRRLLAAGFHAVLLKPCTLSDLRDILALAVTDRQKLPLLDDGQALSAGGSPAVVQALRGLFYQELITIDRELETLCQDAKTLEARLHKLRSSCGFCGAISLGEHAASLQQHLKLSHQGAMLPLGEFRQSLRQTIQALGTP</sequence>
<dbReference type="PROSITE" id="PS50110">
    <property type="entry name" value="RESPONSE_REGULATORY"/>
    <property type="match status" value="1"/>
</dbReference>
<dbReference type="Pfam" id="PF01627">
    <property type="entry name" value="Hpt"/>
    <property type="match status" value="1"/>
</dbReference>
<dbReference type="SUPFAM" id="SSF47226">
    <property type="entry name" value="Histidine-containing phosphotransfer domain, HPT domain"/>
    <property type="match status" value="1"/>
</dbReference>
<dbReference type="CDD" id="cd17546">
    <property type="entry name" value="REC_hyHK_CKI1_RcsC-like"/>
    <property type="match status" value="1"/>
</dbReference>
<dbReference type="EMBL" id="JADIKF010000039">
    <property type="protein sequence ID" value="MBM7130953.1"/>
    <property type="molecule type" value="Genomic_DNA"/>
</dbReference>
<dbReference type="PANTHER" id="PTHR44591:SF21">
    <property type="entry name" value="TWO-COMPONENT RESPONSE REGULATOR"/>
    <property type="match status" value="1"/>
</dbReference>
<dbReference type="Proteomes" id="UP001430193">
    <property type="component" value="Unassembled WGS sequence"/>
</dbReference>